<dbReference type="EMBL" id="CM029053">
    <property type="protein sequence ID" value="KAG2546328.1"/>
    <property type="molecule type" value="Genomic_DNA"/>
</dbReference>
<evidence type="ECO:0000313" key="2">
    <source>
        <dbReference type="Proteomes" id="UP000823388"/>
    </source>
</evidence>
<gene>
    <name evidence="1" type="ORF">PVAP13_9KG032652</name>
</gene>
<protein>
    <submittedName>
        <fullName evidence="1">Uncharacterized protein</fullName>
    </submittedName>
</protein>
<sequence length="100" mass="11071">MFAALGEAGGACGIRTQVPRRRGGTFCCSRVQRFYGMSMCSTCYSVRQTKALFLRWEGFRLQAASWTCPLPIFGAAEARREATLGAGDEDDRETHVWAVL</sequence>
<accession>A0A8T0NBU2</accession>
<dbReference type="Proteomes" id="UP000823388">
    <property type="component" value="Chromosome 9K"/>
</dbReference>
<comment type="caution">
    <text evidence="1">The sequence shown here is derived from an EMBL/GenBank/DDBJ whole genome shotgun (WGS) entry which is preliminary data.</text>
</comment>
<name>A0A8T0NBU2_PANVG</name>
<reference evidence="1" key="1">
    <citation type="submission" date="2020-05" db="EMBL/GenBank/DDBJ databases">
        <title>WGS assembly of Panicum virgatum.</title>
        <authorList>
            <person name="Lovell J.T."/>
            <person name="Jenkins J."/>
            <person name="Shu S."/>
            <person name="Juenger T.E."/>
            <person name="Schmutz J."/>
        </authorList>
    </citation>
    <scope>NUCLEOTIDE SEQUENCE</scope>
    <source>
        <strain evidence="1">AP13</strain>
    </source>
</reference>
<proteinExistence type="predicted"/>
<keyword evidence="2" id="KW-1185">Reference proteome</keyword>
<evidence type="ECO:0000313" key="1">
    <source>
        <dbReference type="EMBL" id="KAG2546328.1"/>
    </source>
</evidence>
<organism evidence="1 2">
    <name type="scientific">Panicum virgatum</name>
    <name type="common">Blackwell switchgrass</name>
    <dbReference type="NCBI Taxonomy" id="38727"/>
    <lineage>
        <taxon>Eukaryota</taxon>
        <taxon>Viridiplantae</taxon>
        <taxon>Streptophyta</taxon>
        <taxon>Embryophyta</taxon>
        <taxon>Tracheophyta</taxon>
        <taxon>Spermatophyta</taxon>
        <taxon>Magnoliopsida</taxon>
        <taxon>Liliopsida</taxon>
        <taxon>Poales</taxon>
        <taxon>Poaceae</taxon>
        <taxon>PACMAD clade</taxon>
        <taxon>Panicoideae</taxon>
        <taxon>Panicodae</taxon>
        <taxon>Paniceae</taxon>
        <taxon>Panicinae</taxon>
        <taxon>Panicum</taxon>
        <taxon>Panicum sect. Hiantes</taxon>
    </lineage>
</organism>
<dbReference type="AlphaFoldDB" id="A0A8T0NBU2"/>